<keyword evidence="1" id="KW-1133">Transmembrane helix</keyword>
<dbReference type="EMBL" id="UZAE01005305">
    <property type="protein sequence ID" value="VDO01596.1"/>
    <property type="molecule type" value="Genomic_DNA"/>
</dbReference>
<organism evidence="4">
    <name type="scientific">Rodentolepis nana</name>
    <name type="common">Dwarf tapeworm</name>
    <name type="synonym">Hymenolepis nana</name>
    <dbReference type="NCBI Taxonomy" id="102285"/>
    <lineage>
        <taxon>Eukaryota</taxon>
        <taxon>Metazoa</taxon>
        <taxon>Spiralia</taxon>
        <taxon>Lophotrochozoa</taxon>
        <taxon>Platyhelminthes</taxon>
        <taxon>Cestoda</taxon>
        <taxon>Eucestoda</taxon>
        <taxon>Cyclophyllidea</taxon>
        <taxon>Hymenolepididae</taxon>
        <taxon>Rodentolepis</taxon>
    </lineage>
</organism>
<evidence type="ECO:0000313" key="3">
    <source>
        <dbReference type="Proteomes" id="UP000278807"/>
    </source>
</evidence>
<sequence>MDRQAYRSTVEPENPNRDRFKYNQVFLRDKHGIFKLIEIILTIICFICVGSHWLFRDSGSGGWINFTLSLSLIISTFFFFGYLFNVVPFLPGPWAIIHTLTACLEHFFFAALKGHFRFTD</sequence>
<evidence type="ECO:0000313" key="4">
    <source>
        <dbReference type="WBParaSite" id="HNAJ_0000573801-mRNA-1"/>
    </source>
</evidence>
<reference evidence="2 3" key="2">
    <citation type="submission" date="2018-11" db="EMBL/GenBank/DDBJ databases">
        <authorList>
            <consortium name="Pathogen Informatics"/>
        </authorList>
    </citation>
    <scope>NUCLEOTIDE SEQUENCE [LARGE SCALE GENOMIC DNA]</scope>
</reference>
<feature type="transmembrane region" description="Helical" evidence="1">
    <location>
        <begin position="62"/>
        <end position="82"/>
    </location>
</feature>
<proteinExistence type="predicted"/>
<reference evidence="4" key="1">
    <citation type="submission" date="2017-02" db="UniProtKB">
        <authorList>
            <consortium name="WormBaseParasite"/>
        </authorList>
    </citation>
    <scope>IDENTIFICATION</scope>
</reference>
<keyword evidence="3" id="KW-1185">Reference proteome</keyword>
<evidence type="ECO:0000256" key="1">
    <source>
        <dbReference type="SAM" id="Phobius"/>
    </source>
</evidence>
<keyword evidence="1" id="KW-0472">Membrane</keyword>
<feature type="transmembrane region" description="Helical" evidence="1">
    <location>
        <begin position="33"/>
        <end position="55"/>
    </location>
</feature>
<gene>
    <name evidence="2" type="ORF">HNAJ_LOCUS5736</name>
</gene>
<dbReference type="Proteomes" id="UP000278807">
    <property type="component" value="Unassembled WGS sequence"/>
</dbReference>
<accession>A0A0R3TF98</accession>
<name>A0A0R3TF98_RODNA</name>
<dbReference type="AlphaFoldDB" id="A0A0R3TF98"/>
<dbReference type="WBParaSite" id="HNAJ_0000573801-mRNA-1">
    <property type="protein sequence ID" value="HNAJ_0000573801-mRNA-1"/>
    <property type="gene ID" value="HNAJ_0000573801"/>
</dbReference>
<keyword evidence="1" id="KW-0812">Transmembrane</keyword>
<protein>
    <submittedName>
        <fullName evidence="4">MARVEL domain-containing protein</fullName>
    </submittedName>
</protein>
<evidence type="ECO:0000313" key="2">
    <source>
        <dbReference type="EMBL" id="VDO01596.1"/>
    </source>
</evidence>
<feature type="transmembrane region" description="Helical" evidence="1">
    <location>
        <begin position="94"/>
        <end position="112"/>
    </location>
</feature>